<protein>
    <submittedName>
        <fullName evidence="3">Uncharacterized protein</fullName>
    </submittedName>
</protein>
<dbReference type="Proteomes" id="UP000800041">
    <property type="component" value="Unassembled WGS sequence"/>
</dbReference>
<evidence type="ECO:0000313" key="4">
    <source>
        <dbReference type="Proteomes" id="UP000800041"/>
    </source>
</evidence>
<keyword evidence="2" id="KW-0732">Signal</keyword>
<gene>
    <name evidence="3" type="ORF">K402DRAFT_405435</name>
</gene>
<evidence type="ECO:0000256" key="1">
    <source>
        <dbReference type="SAM" id="MobiDB-lite"/>
    </source>
</evidence>
<keyword evidence="4" id="KW-1185">Reference proteome</keyword>
<sequence>MPSFAKQLASATALLSFCTAVTAQRYGPYVSLGPTSNEILRSETTYTPGAMQPNPDELLFLWPGISDAATPGGDLIQTVAESHISNTFCGAKKGEWCLAPYVMHGRVYAEADKHVAIRADSKIRIIYKKTADGKTWIQQTIDTETGKQLHSYEKGTGDMKGWGTGTESQQANRGTAGTQFYIDTVITLASADPSFGRTIAKTGNAKYEGLTSEQGGKVWKIAKITLPPTLSGFRETAYPGALPKPVNETALLME</sequence>
<feature type="signal peptide" evidence="2">
    <location>
        <begin position="1"/>
        <end position="23"/>
    </location>
</feature>
<name>A0A6G1GWH0_9PEZI</name>
<proteinExistence type="predicted"/>
<organism evidence="3 4">
    <name type="scientific">Aulographum hederae CBS 113979</name>
    <dbReference type="NCBI Taxonomy" id="1176131"/>
    <lineage>
        <taxon>Eukaryota</taxon>
        <taxon>Fungi</taxon>
        <taxon>Dikarya</taxon>
        <taxon>Ascomycota</taxon>
        <taxon>Pezizomycotina</taxon>
        <taxon>Dothideomycetes</taxon>
        <taxon>Pleosporomycetidae</taxon>
        <taxon>Aulographales</taxon>
        <taxon>Aulographaceae</taxon>
    </lineage>
</organism>
<accession>A0A6G1GWH0</accession>
<dbReference type="OrthoDB" id="5086500at2759"/>
<reference evidence="3" key="1">
    <citation type="journal article" date="2020" name="Stud. Mycol.">
        <title>101 Dothideomycetes genomes: a test case for predicting lifestyles and emergence of pathogens.</title>
        <authorList>
            <person name="Haridas S."/>
            <person name="Albert R."/>
            <person name="Binder M."/>
            <person name="Bloem J."/>
            <person name="Labutti K."/>
            <person name="Salamov A."/>
            <person name="Andreopoulos B."/>
            <person name="Baker S."/>
            <person name="Barry K."/>
            <person name="Bills G."/>
            <person name="Bluhm B."/>
            <person name="Cannon C."/>
            <person name="Castanera R."/>
            <person name="Culley D."/>
            <person name="Daum C."/>
            <person name="Ezra D."/>
            <person name="Gonzalez J."/>
            <person name="Henrissat B."/>
            <person name="Kuo A."/>
            <person name="Liang C."/>
            <person name="Lipzen A."/>
            <person name="Lutzoni F."/>
            <person name="Magnuson J."/>
            <person name="Mondo S."/>
            <person name="Nolan M."/>
            <person name="Ohm R."/>
            <person name="Pangilinan J."/>
            <person name="Park H.-J."/>
            <person name="Ramirez L."/>
            <person name="Alfaro M."/>
            <person name="Sun H."/>
            <person name="Tritt A."/>
            <person name="Yoshinaga Y."/>
            <person name="Zwiers L.-H."/>
            <person name="Turgeon B."/>
            <person name="Goodwin S."/>
            <person name="Spatafora J."/>
            <person name="Crous P."/>
            <person name="Grigoriev I."/>
        </authorList>
    </citation>
    <scope>NUCLEOTIDE SEQUENCE</scope>
    <source>
        <strain evidence="3">CBS 113979</strain>
    </source>
</reference>
<dbReference type="EMBL" id="ML977163">
    <property type="protein sequence ID" value="KAF1985303.1"/>
    <property type="molecule type" value="Genomic_DNA"/>
</dbReference>
<evidence type="ECO:0000313" key="3">
    <source>
        <dbReference type="EMBL" id="KAF1985303.1"/>
    </source>
</evidence>
<dbReference type="AlphaFoldDB" id="A0A6G1GWH0"/>
<feature type="region of interest" description="Disordered" evidence="1">
    <location>
        <begin position="152"/>
        <end position="171"/>
    </location>
</feature>
<evidence type="ECO:0000256" key="2">
    <source>
        <dbReference type="SAM" id="SignalP"/>
    </source>
</evidence>
<feature type="chain" id="PRO_5026325826" evidence="2">
    <location>
        <begin position="24"/>
        <end position="254"/>
    </location>
</feature>